<comment type="caution">
    <text evidence="2">The sequence shown here is derived from an EMBL/GenBank/DDBJ whole genome shotgun (WGS) entry which is preliminary data.</text>
</comment>
<dbReference type="Pfam" id="PF13372">
    <property type="entry name" value="Alginate_exp"/>
    <property type="match status" value="1"/>
</dbReference>
<dbReference type="eggNOG" id="ENOG502Z7YP">
    <property type="taxonomic scope" value="Bacteria"/>
</dbReference>
<dbReference type="PATRIC" id="fig|1177179.3.peg.2225"/>
<evidence type="ECO:0000313" key="3">
    <source>
        <dbReference type="Proteomes" id="UP000010164"/>
    </source>
</evidence>
<reference evidence="2 3" key="1">
    <citation type="journal article" date="2012" name="J. Bacteriol.">
        <title>Genome Sequence of the Alkane-Degrading Bacterium Alcanivorax hongdengensis Type Strain A-11-3.</title>
        <authorList>
            <person name="Lai Q."/>
            <person name="Shao Z."/>
        </authorList>
    </citation>
    <scope>NUCLEOTIDE SEQUENCE [LARGE SCALE GENOMIC DNA]</scope>
    <source>
        <strain evidence="2 3">A-11-3</strain>
    </source>
</reference>
<accession>L0WDQ7</accession>
<proteinExistence type="predicted"/>
<keyword evidence="3" id="KW-1185">Reference proteome</keyword>
<dbReference type="STRING" id="1177179.A11A3_11152"/>
<gene>
    <name evidence="2" type="ORF">A11A3_11152</name>
</gene>
<organism evidence="2 3">
    <name type="scientific">Alcanivorax hongdengensis A-11-3</name>
    <dbReference type="NCBI Taxonomy" id="1177179"/>
    <lineage>
        <taxon>Bacteria</taxon>
        <taxon>Pseudomonadati</taxon>
        <taxon>Pseudomonadota</taxon>
        <taxon>Gammaproteobacteria</taxon>
        <taxon>Oceanospirillales</taxon>
        <taxon>Alcanivoracaceae</taxon>
        <taxon>Alcanivorax</taxon>
    </lineage>
</organism>
<dbReference type="EMBL" id="AMRJ01000017">
    <property type="protein sequence ID" value="EKF73910.1"/>
    <property type="molecule type" value="Genomic_DNA"/>
</dbReference>
<name>L0WDQ7_9GAMM</name>
<dbReference type="InterPro" id="IPR025388">
    <property type="entry name" value="Alginate_export_dom"/>
</dbReference>
<evidence type="ECO:0000313" key="2">
    <source>
        <dbReference type="EMBL" id="EKF73910.1"/>
    </source>
</evidence>
<feature type="domain" description="Alginate export" evidence="1">
    <location>
        <begin position="31"/>
        <end position="241"/>
    </location>
</feature>
<dbReference type="AlphaFoldDB" id="L0WDQ7"/>
<sequence>MLAGLGISHGAVADDDALITALKKGKPILDMRLRSESVDNDSATDADALTLRTRLGWQTGDFHGFDAVADVEDVHIVGKVDNYAPEQAGYPVVADPTGTELNESYLRYRGSGAFDGVSVVYGRQRIIYDNARFVGNVGWRQNEQTFDASRADYENDDIAVSSAYITQVHGITDAFDANVSSTLLNARWKSAPGGSLTAYGYLLEDDGSGADNDTYGLRYAGKAPLSSLTVLLTLEGARQSVDAGDSDYYLAELGADLSGVTVKAGQELLGSDGGSVAFQTPLATKHAFNGWADQFLVTPADGLQDRYLGVSGKLAGFKLAAVYHDFQADQGSGDYGTETDLLAARPIGSHYVVGLKYADYQADDYGSDTRKLWAWAELKL</sequence>
<evidence type="ECO:0000259" key="1">
    <source>
        <dbReference type="Pfam" id="PF13372"/>
    </source>
</evidence>
<dbReference type="Proteomes" id="UP000010164">
    <property type="component" value="Unassembled WGS sequence"/>
</dbReference>
<protein>
    <recommendedName>
        <fullName evidence="1">Alginate export domain-containing protein</fullName>
    </recommendedName>
</protein>